<evidence type="ECO:0000313" key="1">
    <source>
        <dbReference type="EMBL" id="AHF11317.1"/>
    </source>
</evidence>
<dbReference type="EMBL" id="CP007033">
    <property type="protein sequence ID" value="AHF11317.1"/>
    <property type="molecule type" value="Genomic_DNA"/>
</dbReference>
<proteinExistence type="predicted"/>
<keyword evidence="2" id="KW-1185">Reference proteome</keyword>
<protein>
    <submittedName>
        <fullName evidence="1">Uncharacterized protein</fullName>
    </submittedName>
</protein>
<dbReference type="Proteomes" id="UP000018934">
    <property type="component" value="Chromosome"/>
</dbReference>
<organism evidence="1 2">
    <name type="scientific">Dehalobacter restrictus (strain DSM 9455 / PER-K23)</name>
    <dbReference type="NCBI Taxonomy" id="871738"/>
    <lineage>
        <taxon>Bacteria</taxon>
        <taxon>Bacillati</taxon>
        <taxon>Bacillota</taxon>
        <taxon>Clostridia</taxon>
        <taxon>Eubacteriales</taxon>
        <taxon>Desulfitobacteriaceae</taxon>
        <taxon>Dehalobacter</taxon>
    </lineage>
</organism>
<dbReference type="RefSeq" id="WP_019226757.1">
    <property type="nucleotide sequence ID" value="NZ_CP007033.1"/>
</dbReference>
<sequence>MPLYSYVAKDFSGQRSTGVLEADSIQNFYRQLKERQLFCIEVSERKSDFQQVLLGAETYRALS</sequence>
<reference evidence="1 2" key="1">
    <citation type="journal article" date="2013" name="Stand. Genomic Sci.">
        <title>Complete genome sequence of Dehalobacter restrictus PER-K23(T.).</title>
        <authorList>
            <person name="Kruse T."/>
            <person name="Maillard J."/>
            <person name="Goodwin L."/>
            <person name="Woyke T."/>
            <person name="Teshima H."/>
            <person name="Bruce D."/>
            <person name="Detter C."/>
            <person name="Tapia R."/>
            <person name="Han C."/>
            <person name="Huntemann M."/>
            <person name="Wei C.L."/>
            <person name="Han J."/>
            <person name="Chen A."/>
            <person name="Kyrpides N."/>
            <person name="Szeto E."/>
            <person name="Markowitz V."/>
            <person name="Ivanova N."/>
            <person name="Pagani I."/>
            <person name="Pati A."/>
            <person name="Pitluck S."/>
            <person name="Nolan M."/>
            <person name="Holliger C."/>
            <person name="Smidt H."/>
        </authorList>
    </citation>
    <scope>NUCLEOTIDE SEQUENCE [LARGE SCALE GENOMIC DNA]</scope>
    <source>
        <strain evidence="2">DSM 9455</strain>
    </source>
</reference>
<name>A0ABN4BYT7_DEHRP</name>
<accession>A0ABN4BYT7</accession>
<evidence type="ECO:0000313" key="2">
    <source>
        <dbReference type="Proteomes" id="UP000018934"/>
    </source>
</evidence>
<gene>
    <name evidence="1" type="ORF">DEHRE_05835</name>
</gene>